<dbReference type="Gene3D" id="1.25.40.20">
    <property type="entry name" value="Ankyrin repeat-containing domain"/>
    <property type="match status" value="1"/>
</dbReference>
<dbReference type="GO" id="GO:0005886">
    <property type="term" value="C:plasma membrane"/>
    <property type="evidence" value="ECO:0007669"/>
    <property type="project" value="TreeGrafter"/>
</dbReference>
<dbReference type="PROSITE" id="PS50297">
    <property type="entry name" value="ANK_REP_REGION"/>
    <property type="match status" value="1"/>
</dbReference>
<evidence type="ECO:0000259" key="6">
    <source>
        <dbReference type="SMART" id="SM01420"/>
    </source>
</evidence>
<dbReference type="SMART" id="SM00248">
    <property type="entry name" value="ANK"/>
    <property type="match status" value="2"/>
</dbReference>
<keyword evidence="7" id="KW-0675">Receptor</keyword>
<accession>A0A151INZ0</accession>
<keyword evidence="4" id="KW-0407">Ion channel</keyword>
<evidence type="ECO:0000256" key="5">
    <source>
        <dbReference type="PROSITE-ProRule" id="PRU00023"/>
    </source>
</evidence>
<dbReference type="PANTHER" id="PTHR10117:SF51">
    <property type="entry name" value="TRANSIENT RECEPTOR POTENTIAL PROTEIN"/>
    <property type="match status" value="1"/>
</dbReference>
<dbReference type="PROSITE" id="PS50088">
    <property type="entry name" value="ANK_REPEAT"/>
    <property type="match status" value="1"/>
</dbReference>
<dbReference type="GO" id="GO:0051480">
    <property type="term" value="P:regulation of cytosolic calcium ion concentration"/>
    <property type="evidence" value="ECO:0007669"/>
    <property type="project" value="TreeGrafter"/>
</dbReference>
<dbReference type="InterPro" id="IPR036770">
    <property type="entry name" value="Ankyrin_rpt-contain_sf"/>
</dbReference>
<evidence type="ECO:0000256" key="3">
    <source>
        <dbReference type="ARBA" id="ARBA00023065"/>
    </source>
</evidence>
<evidence type="ECO:0000313" key="7">
    <source>
        <dbReference type="EMBL" id="KYN07058.1"/>
    </source>
</evidence>
<dbReference type="AlphaFoldDB" id="A0A151INZ0"/>
<reference evidence="7 8" key="1">
    <citation type="submission" date="2016-03" db="EMBL/GenBank/DDBJ databases">
        <title>Cyphomyrmex costatus WGS genome.</title>
        <authorList>
            <person name="Nygaard S."/>
            <person name="Hu H."/>
            <person name="Boomsma J."/>
            <person name="Zhang G."/>
        </authorList>
    </citation>
    <scope>NUCLEOTIDE SEQUENCE [LARGE SCALE GENOMIC DNA]</scope>
    <source>
        <strain evidence="7">MS0001</strain>
        <tissue evidence="7">Whole body</tissue>
    </source>
</reference>
<dbReference type="Pfam" id="PF00023">
    <property type="entry name" value="Ank"/>
    <property type="match status" value="1"/>
</dbReference>
<dbReference type="Pfam" id="PF12796">
    <property type="entry name" value="Ank_2"/>
    <property type="match status" value="1"/>
</dbReference>
<evidence type="ECO:0000256" key="1">
    <source>
        <dbReference type="ARBA" id="ARBA00022448"/>
    </source>
</evidence>
<dbReference type="STRING" id="456900.A0A151INZ0"/>
<dbReference type="GO" id="GO:0070679">
    <property type="term" value="F:inositol 1,4,5 trisphosphate binding"/>
    <property type="evidence" value="ECO:0007669"/>
    <property type="project" value="TreeGrafter"/>
</dbReference>
<evidence type="ECO:0000256" key="2">
    <source>
        <dbReference type="ARBA" id="ARBA00022737"/>
    </source>
</evidence>
<dbReference type="PANTHER" id="PTHR10117">
    <property type="entry name" value="TRANSIENT RECEPTOR POTENTIAL CHANNEL"/>
    <property type="match status" value="1"/>
</dbReference>
<dbReference type="Pfam" id="PF08344">
    <property type="entry name" value="TRP_2"/>
    <property type="match status" value="1"/>
</dbReference>
<keyword evidence="3" id="KW-0406">Ion transport</keyword>
<keyword evidence="1" id="KW-0813">Transport</keyword>
<keyword evidence="8" id="KW-1185">Reference proteome</keyword>
<evidence type="ECO:0000256" key="4">
    <source>
        <dbReference type="ARBA" id="ARBA00023303"/>
    </source>
</evidence>
<evidence type="ECO:0000313" key="8">
    <source>
        <dbReference type="Proteomes" id="UP000078542"/>
    </source>
</evidence>
<dbReference type="SUPFAM" id="SSF48403">
    <property type="entry name" value="Ankyrin repeat"/>
    <property type="match status" value="1"/>
</dbReference>
<dbReference type="Proteomes" id="UP000078542">
    <property type="component" value="Unassembled WGS sequence"/>
</dbReference>
<organism evidence="7 8">
    <name type="scientific">Cyphomyrmex costatus</name>
    <dbReference type="NCBI Taxonomy" id="456900"/>
    <lineage>
        <taxon>Eukaryota</taxon>
        <taxon>Metazoa</taxon>
        <taxon>Ecdysozoa</taxon>
        <taxon>Arthropoda</taxon>
        <taxon>Hexapoda</taxon>
        <taxon>Insecta</taxon>
        <taxon>Pterygota</taxon>
        <taxon>Neoptera</taxon>
        <taxon>Endopterygota</taxon>
        <taxon>Hymenoptera</taxon>
        <taxon>Apocrita</taxon>
        <taxon>Aculeata</taxon>
        <taxon>Formicoidea</taxon>
        <taxon>Formicidae</taxon>
        <taxon>Myrmicinae</taxon>
        <taxon>Cyphomyrmex</taxon>
    </lineage>
</organism>
<gene>
    <name evidence="7" type="ORF">ALC62_01987</name>
</gene>
<dbReference type="InterPro" id="IPR002110">
    <property type="entry name" value="Ankyrin_rpt"/>
</dbReference>
<feature type="repeat" description="ANK" evidence="5">
    <location>
        <begin position="198"/>
        <end position="230"/>
    </location>
</feature>
<dbReference type="EMBL" id="KQ976927">
    <property type="protein sequence ID" value="KYN07058.1"/>
    <property type="molecule type" value="Genomic_DNA"/>
</dbReference>
<sequence length="387" mass="44556">MKNKFKINRDSMFIENDLSYEEKKLQERINKWARQQKGKGIEVKVGIGRLRIGGIWKLWTDIEREENKNLRQRKSQDKAEGGSVNKEDKEKVKILYKLRRRIYVWLIEENQDHPEILNINCVDPLNRSALIAAIENENIELIKLLLELGIEVKDALLHAIKEEYVEAVEVLLEWEEKIHKPGHPYSWEAADSSSNFTSDITPLILAAHKNNYEILKLLLDRGATLPTPHDARCGCDECVMSSEQDSLRHSQSRINAYRALTSSSLIALSSRDPLLTAFELSWELRRLSKMEQEFRAQYNCAQITDNGDKRGAETPDMLSMTIDLSADNRLTERIHGTADVITQMNRVLDVIITSTKKTEANAKKICCKNDGRRNDDDDDEITIIMEH</sequence>
<feature type="domain" description="Transient receptor ion channel" evidence="6">
    <location>
        <begin position="233"/>
        <end position="295"/>
    </location>
</feature>
<dbReference type="InterPro" id="IPR013555">
    <property type="entry name" value="TRP_dom"/>
</dbReference>
<name>A0A151INZ0_9HYME</name>
<dbReference type="GO" id="GO:0034703">
    <property type="term" value="C:cation channel complex"/>
    <property type="evidence" value="ECO:0007669"/>
    <property type="project" value="TreeGrafter"/>
</dbReference>
<proteinExistence type="predicted"/>
<dbReference type="InterPro" id="IPR002153">
    <property type="entry name" value="TRPC_channel"/>
</dbReference>
<dbReference type="GO" id="GO:0015279">
    <property type="term" value="F:store-operated calcium channel activity"/>
    <property type="evidence" value="ECO:0007669"/>
    <property type="project" value="TreeGrafter"/>
</dbReference>
<protein>
    <submittedName>
        <fullName evidence="7">Transient receptor potential protein</fullName>
    </submittedName>
</protein>
<keyword evidence="2" id="KW-0677">Repeat</keyword>
<keyword evidence="5" id="KW-0040">ANK repeat</keyword>
<dbReference type="SMART" id="SM01420">
    <property type="entry name" value="TRP_2"/>
    <property type="match status" value="1"/>
</dbReference>